<dbReference type="RefSeq" id="WP_084351570.1">
    <property type="nucleotide sequence ID" value="NZ_FWYD01000003.1"/>
</dbReference>
<feature type="region of interest" description="Disordered" evidence="1">
    <location>
        <begin position="147"/>
        <end position="175"/>
    </location>
</feature>
<dbReference type="OrthoDB" id="7876689at2"/>
<dbReference type="EMBL" id="FWYD01000003">
    <property type="protein sequence ID" value="SMC62663.1"/>
    <property type="molecule type" value="Genomic_DNA"/>
</dbReference>
<gene>
    <name evidence="2" type="ORF">SAMN06295998_103191</name>
</gene>
<organism evidence="2 3">
    <name type="scientific">Primorskyibacter flagellatus</name>
    <dbReference type="NCBI Taxonomy" id="1387277"/>
    <lineage>
        <taxon>Bacteria</taxon>
        <taxon>Pseudomonadati</taxon>
        <taxon>Pseudomonadota</taxon>
        <taxon>Alphaproteobacteria</taxon>
        <taxon>Rhodobacterales</taxon>
        <taxon>Roseobacteraceae</taxon>
        <taxon>Primorskyibacter</taxon>
    </lineage>
</organism>
<name>A0A1W2APS3_9RHOB</name>
<evidence type="ECO:0000256" key="1">
    <source>
        <dbReference type="SAM" id="MobiDB-lite"/>
    </source>
</evidence>
<feature type="region of interest" description="Disordered" evidence="1">
    <location>
        <begin position="53"/>
        <end position="72"/>
    </location>
</feature>
<dbReference type="Proteomes" id="UP000192330">
    <property type="component" value="Unassembled WGS sequence"/>
</dbReference>
<sequence>MTGPRIWVMLGTMAALTACGGYERDITLHDLRTNRGTPEEFAIEPKKPLLAPESVAALPTPTPGGANRTDQTPKQDAVAALGGNPSRLTPTAGVPAGDGALVNHASRMGRDGNVRADLATEDLEFRKRKSLFSWRLFKEDEYDRAYRRESLDPYGTLNASRRAGARTPTAPPAGR</sequence>
<proteinExistence type="predicted"/>
<keyword evidence="3" id="KW-1185">Reference proteome</keyword>
<evidence type="ECO:0000313" key="2">
    <source>
        <dbReference type="EMBL" id="SMC62663.1"/>
    </source>
</evidence>
<accession>A0A1W2APS3</accession>
<dbReference type="InterPro" id="IPR021395">
    <property type="entry name" value="DUF3035"/>
</dbReference>
<protein>
    <submittedName>
        <fullName evidence="2">Beta-barrel assembly machine subunit BamF</fullName>
    </submittedName>
</protein>
<dbReference type="AlphaFoldDB" id="A0A1W2APS3"/>
<evidence type="ECO:0000313" key="3">
    <source>
        <dbReference type="Proteomes" id="UP000192330"/>
    </source>
</evidence>
<dbReference type="Pfam" id="PF11233">
    <property type="entry name" value="DUF3035"/>
    <property type="match status" value="1"/>
</dbReference>
<reference evidence="2 3" key="1">
    <citation type="submission" date="2017-04" db="EMBL/GenBank/DDBJ databases">
        <authorList>
            <person name="Afonso C.L."/>
            <person name="Miller P.J."/>
            <person name="Scott M.A."/>
            <person name="Spackman E."/>
            <person name="Goraichik I."/>
            <person name="Dimitrov K.M."/>
            <person name="Suarez D.L."/>
            <person name="Swayne D.E."/>
        </authorList>
    </citation>
    <scope>NUCLEOTIDE SEQUENCE [LARGE SCALE GENOMIC DNA]</scope>
    <source>
        <strain evidence="2 3">CGMCC 1.12644</strain>
    </source>
</reference>
<dbReference type="STRING" id="1387277.SAMN06295998_103191"/>
<dbReference type="PROSITE" id="PS51257">
    <property type="entry name" value="PROKAR_LIPOPROTEIN"/>
    <property type="match status" value="1"/>
</dbReference>